<dbReference type="Gramene" id="Jr06_18300_p3">
    <property type="protein sequence ID" value="cds.Jr06_18300_p3"/>
    <property type="gene ID" value="Jr06_18300"/>
</dbReference>
<organism evidence="1 2">
    <name type="scientific">Juglans regia</name>
    <name type="common">English walnut</name>
    <dbReference type="NCBI Taxonomy" id="51240"/>
    <lineage>
        <taxon>Eukaryota</taxon>
        <taxon>Viridiplantae</taxon>
        <taxon>Streptophyta</taxon>
        <taxon>Embryophyta</taxon>
        <taxon>Tracheophyta</taxon>
        <taxon>Spermatophyta</taxon>
        <taxon>Magnoliopsida</taxon>
        <taxon>eudicotyledons</taxon>
        <taxon>Gunneridae</taxon>
        <taxon>Pentapetalae</taxon>
        <taxon>rosids</taxon>
        <taxon>fabids</taxon>
        <taxon>Fagales</taxon>
        <taxon>Juglandaceae</taxon>
        <taxon>Juglans</taxon>
    </lineage>
</organism>
<evidence type="ECO:0000313" key="1">
    <source>
        <dbReference type="EMBL" id="KAF5469426.1"/>
    </source>
</evidence>
<comment type="caution">
    <text evidence="1">The sequence shown here is derived from an EMBL/GenBank/DDBJ whole genome shotgun (WGS) entry which is preliminary data.</text>
</comment>
<feature type="non-terminal residue" evidence="1">
    <location>
        <position position="1"/>
    </location>
</feature>
<protein>
    <submittedName>
        <fullName evidence="1">Uncharacterized protein</fullName>
    </submittedName>
</protein>
<proteinExistence type="predicted"/>
<dbReference type="AlphaFoldDB" id="A0A833XQW6"/>
<reference evidence="1" key="2">
    <citation type="submission" date="2020-03" db="EMBL/GenBank/DDBJ databases">
        <title>Walnut 2.0.</title>
        <authorList>
            <person name="Marrano A."/>
            <person name="Britton M."/>
            <person name="Zimin A.V."/>
            <person name="Zaini P.A."/>
            <person name="Workman R."/>
            <person name="Puiu D."/>
            <person name="Bianco L."/>
            <person name="Allen B.J."/>
            <person name="Troggio M."/>
            <person name="Leslie C.A."/>
            <person name="Timp W."/>
            <person name="Dendekar A."/>
            <person name="Salzberg S.L."/>
            <person name="Neale D.B."/>
        </authorList>
    </citation>
    <scope>NUCLEOTIDE SEQUENCE</scope>
    <source>
        <tissue evidence="1">Leaves</tissue>
    </source>
</reference>
<dbReference type="Proteomes" id="UP000619265">
    <property type="component" value="Unassembled WGS sequence"/>
</dbReference>
<evidence type="ECO:0000313" key="2">
    <source>
        <dbReference type="Proteomes" id="UP000619265"/>
    </source>
</evidence>
<gene>
    <name evidence="1" type="ORF">F2P56_013502</name>
</gene>
<accession>A0A833XQW6</accession>
<dbReference type="EMBL" id="LIHL02000006">
    <property type="protein sequence ID" value="KAF5469426.1"/>
    <property type="molecule type" value="Genomic_DNA"/>
</dbReference>
<name>A0A833XQW6_JUGRE</name>
<reference evidence="1" key="1">
    <citation type="submission" date="2015-10" db="EMBL/GenBank/DDBJ databases">
        <authorList>
            <person name="Martinez-Garcia P.J."/>
            <person name="Crepeau M.W."/>
            <person name="Puiu D."/>
            <person name="Gonzalez-Ibeas D."/>
            <person name="Whalen J."/>
            <person name="Stevens K."/>
            <person name="Paul R."/>
            <person name="Butterfield T."/>
            <person name="Britton M."/>
            <person name="Reagan R."/>
            <person name="Chakraborty S."/>
            <person name="Walawage S.L."/>
            <person name="Vasquez-Gross H.A."/>
            <person name="Cardeno C."/>
            <person name="Famula R."/>
            <person name="Pratt K."/>
            <person name="Kuruganti S."/>
            <person name="Aradhya M.K."/>
            <person name="Leslie C.A."/>
            <person name="Dandekar A.M."/>
            <person name="Salzberg S.L."/>
            <person name="Wegrzyn J.L."/>
            <person name="Langley C.H."/>
            <person name="Neale D.B."/>
        </authorList>
    </citation>
    <scope>NUCLEOTIDE SEQUENCE</scope>
    <source>
        <tissue evidence="1">Leaves</tissue>
    </source>
</reference>
<sequence length="110" mass="12406">FSCTNYHPSPLPGGLLNFSKGTPPLRMQTSNDYRQCTLLHFPQNLCDPICTWFSYHSLTASSRPDLLGFGLTLMKEQDPFALIGCDSRIHSLSDLGLCKDIYCREKDLSF</sequence>